<keyword evidence="8" id="KW-0418">Kinase</keyword>
<dbReference type="CDD" id="cd18773">
    <property type="entry name" value="PDC1_HK_sensor"/>
    <property type="match status" value="1"/>
</dbReference>
<protein>
    <submittedName>
        <fullName evidence="8">Sensor histidine kinase</fullName>
    </submittedName>
</protein>
<evidence type="ECO:0000256" key="2">
    <source>
        <dbReference type="ARBA" id="ARBA00022475"/>
    </source>
</evidence>
<dbReference type="InterPro" id="IPR033479">
    <property type="entry name" value="dCache_1"/>
</dbReference>
<evidence type="ECO:0000256" key="3">
    <source>
        <dbReference type="ARBA" id="ARBA00022692"/>
    </source>
</evidence>
<dbReference type="PANTHER" id="PTHR34220">
    <property type="entry name" value="SENSOR HISTIDINE KINASE YPDA"/>
    <property type="match status" value="1"/>
</dbReference>
<dbReference type="InterPro" id="IPR010559">
    <property type="entry name" value="Sig_transdc_His_kin_internal"/>
</dbReference>
<evidence type="ECO:0000259" key="7">
    <source>
        <dbReference type="SMART" id="SM00387"/>
    </source>
</evidence>
<dbReference type="SUPFAM" id="SSF158472">
    <property type="entry name" value="HAMP domain-like"/>
    <property type="match status" value="1"/>
</dbReference>
<keyword evidence="5 6" id="KW-0472">Membrane</keyword>
<dbReference type="EMBL" id="JACJVP010000032">
    <property type="protein sequence ID" value="MBB6673104.1"/>
    <property type="molecule type" value="Genomic_DNA"/>
</dbReference>
<dbReference type="InterPro" id="IPR050640">
    <property type="entry name" value="Bact_2-comp_sensor_kinase"/>
</dbReference>
<dbReference type="AlphaFoldDB" id="A0A7X0VHX8"/>
<proteinExistence type="predicted"/>
<dbReference type="Pfam" id="PF06580">
    <property type="entry name" value="His_kinase"/>
    <property type="match status" value="1"/>
</dbReference>
<dbReference type="SUPFAM" id="SSF55874">
    <property type="entry name" value="ATPase domain of HSP90 chaperone/DNA topoisomerase II/histidine kinase"/>
    <property type="match status" value="1"/>
</dbReference>
<dbReference type="Gene3D" id="6.10.340.10">
    <property type="match status" value="1"/>
</dbReference>
<dbReference type="InterPro" id="IPR003594">
    <property type="entry name" value="HATPase_dom"/>
</dbReference>
<sequence length="597" mass="67716">MIYRNIRTKLFFVFLAVSIIPVFIVTIASYDSYTKLVGRQVSLVSTNNIDSTVERIDQIFQNIDRITLTFQQFSTQPGATTVAQELNKLNNKSDITPYDLFVARTNMLFFFNNLVLSNSYLNGIYIFLPDGNSISYGIGTDLVLDYKPLQDEWYRRTLDKSGGLYISDADTKPFIINAKPSITFSRALYDADTHKLLGVLMLDCGLDIFKGIDKDIVPNMTNMFLVNGKGTILYDNYQSKIGQPLPDATLRMIASRANETIEKTENGTLTVIKPFPDNDWRIVASISLSELYKQYGVSKQLILYISLTCAAIFLLLSVILSRLITKPIIELSRTMRKNKFLNLVTTKKHLARTDEIGILYNEYNSMIRDIDEHIKESYQNKLITLDSQMKALEAQINSHFLYNTLESINSIAEIEEVESIAVMTKALGDMFRYSIKTESELVAIEEELAHVTNYLTIQKIRYEDKIDFRFDIQEGIGSLRILKLILQPIIENALYHGLENTRNKGCVTIAATAADGRIRFVVEDDGIGMSPEQLADLQRLLREPPAFSELGHRNKYSIGLKNVHSRIVLYYGPEYGLTLESEPHKGTKVIVDVPQSA</sequence>
<reference evidence="8 9" key="1">
    <citation type="submission" date="2020-08" db="EMBL/GenBank/DDBJ databases">
        <title>Cohnella phylogeny.</title>
        <authorList>
            <person name="Dunlap C."/>
        </authorList>
    </citation>
    <scope>NUCLEOTIDE SEQUENCE [LARGE SCALE GENOMIC DNA]</scope>
    <source>
        <strain evidence="8 9">DSM 28246</strain>
    </source>
</reference>
<dbReference type="Pfam" id="PF02518">
    <property type="entry name" value="HATPase_c"/>
    <property type="match status" value="1"/>
</dbReference>
<dbReference type="GO" id="GO:0005886">
    <property type="term" value="C:plasma membrane"/>
    <property type="evidence" value="ECO:0007669"/>
    <property type="project" value="UniProtKB-SubCell"/>
</dbReference>
<dbReference type="GO" id="GO:0000155">
    <property type="term" value="F:phosphorelay sensor kinase activity"/>
    <property type="evidence" value="ECO:0007669"/>
    <property type="project" value="InterPro"/>
</dbReference>
<dbReference type="RefSeq" id="WP_185670940.1">
    <property type="nucleotide sequence ID" value="NZ_JACJVP010000032.1"/>
</dbReference>
<dbReference type="Proteomes" id="UP000547209">
    <property type="component" value="Unassembled WGS sequence"/>
</dbReference>
<feature type="transmembrane region" description="Helical" evidence="6">
    <location>
        <begin position="12"/>
        <end position="30"/>
    </location>
</feature>
<dbReference type="PANTHER" id="PTHR34220:SF7">
    <property type="entry name" value="SENSOR HISTIDINE KINASE YPDA"/>
    <property type="match status" value="1"/>
</dbReference>
<dbReference type="InterPro" id="IPR036890">
    <property type="entry name" value="HATPase_C_sf"/>
</dbReference>
<comment type="subcellular location">
    <subcellularLocation>
        <location evidence="1">Cell membrane</location>
        <topology evidence="1">Multi-pass membrane protein</topology>
    </subcellularLocation>
</comment>
<keyword evidence="8" id="KW-0808">Transferase</keyword>
<evidence type="ECO:0000313" key="9">
    <source>
        <dbReference type="Proteomes" id="UP000547209"/>
    </source>
</evidence>
<accession>A0A7X0VHX8</accession>
<keyword evidence="9" id="KW-1185">Reference proteome</keyword>
<feature type="transmembrane region" description="Helical" evidence="6">
    <location>
        <begin position="301"/>
        <end position="325"/>
    </location>
</feature>
<evidence type="ECO:0000313" key="8">
    <source>
        <dbReference type="EMBL" id="MBB6673104.1"/>
    </source>
</evidence>
<dbReference type="Pfam" id="PF02743">
    <property type="entry name" value="dCache_1"/>
    <property type="match status" value="1"/>
</dbReference>
<keyword evidence="3 6" id="KW-0812">Transmembrane</keyword>
<feature type="domain" description="Histidine kinase/HSP90-like ATPase" evidence="7">
    <location>
        <begin position="481"/>
        <end position="597"/>
    </location>
</feature>
<dbReference type="SMART" id="SM00387">
    <property type="entry name" value="HATPase_c"/>
    <property type="match status" value="1"/>
</dbReference>
<dbReference type="Gene3D" id="3.30.565.10">
    <property type="entry name" value="Histidine kinase-like ATPase, C-terminal domain"/>
    <property type="match status" value="1"/>
</dbReference>
<organism evidence="8 9">
    <name type="scientific">Cohnella nanjingensis</name>
    <dbReference type="NCBI Taxonomy" id="1387779"/>
    <lineage>
        <taxon>Bacteria</taxon>
        <taxon>Bacillati</taxon>
        <taxon>Bacillota</taxon>
        <taxon>Bacilli</taxon>
        <taxon>Bacillales</taxon>
        <taxon>Paenibacillaceae</taxon>
        <taxon>Cohnella</taxon>
    </lineage>
</organism>
<evidence type="ECO:0000256" key="5">
    <source>
        <dbReference type="ARBA" id="ARBA00023136"/>
    </source>
</evidence>
<gene>
    <name evidence="8" type="ORF">H7C19_20690</name>
</gene>
<evidence type="ECO:0000256" key="1">
    <source>
        <dbReference type="ARBA" id="ARBA00004651"/>
    </source>
</evidence>
<evidence type="ECO:0000256" key="4">
    <source>
        <dbReference type="ARBA" id="ARBA00022989"/>
    </source>
</evidence>
<comment type="caution">
    <text evidence="8">The sequence shown here is derived from an EMBL/GenBank/DDBJ whole genome shotgun (WGS) entry which is preliminary data.</text>
</comment>
<dbReference type="Gene3D" id="3.30.450.20">
    <property type="entry name" value="PAS domain"/>
    <property type="match status" value="1"/>
</dbReference>
<keyword evidence="4 6" id="KW-1133">Transmembrane helix</keyword>
<keyword evidence="2" id="KW-1003">Cell membrane</keyword>
<name>A0A7X0VHX8_9BACL</name>
<evidence type="ECO:0000256" key="6">
    <source>
        <dbReference type="SAM" id="Phobius"/>
    </source>
</evidence>